<comment type="caution">
    <text evidence="10">The sequence shown here is derived from an EMBL/GenBank/DDBJ whole genome shotgun (WGS) entry which is preliminary data.</text>
</comment>
<feature type="binding site" evidence="7">
    <location>
        <position position="10"/>
    </location>
    <ligand>
        <name>a divalent metal cation</name>
        <dbReference type="ChEBI" id="CHEBI:60240"/>
    </ligand>
</feature>
<dbReference type="NCBIfam" id="TIGR00151">
    <property type="entry name" value="ispF"/>
    <property type="match status" value="1"/>
</dbReference>
<evidence type="ECO:0000256" key="6">
    <source>
        <dbReference type="ARBA" id="ARBA00023239"/>
    </source>
</evidence>
<dbReference type="PROSITE" id="PS01350">
    <property type="entry name" value="ISPF"/>
    <property type="match status" value="1"/>
</dbReference>
<evidence type="ECO:0000256" key="4">
    <source>
        <dbReference type="ARBA" id="ARBA00022723"/>
    </source>
</evidence>
<evidence type="ECO:0000256" key="3">
    <source>
        <dbReference type="ARBA" id="ARBA00012579"/>
    </source>
</evidence>
<feature type="binding site" evidence="7">
    <location>
        <begin position="56"/>
        <end position="58"/>
    </location>
    <ligand>
        <name>4-CDP-2-C-methyl-D-erythritol 2-phosphate</name>
        <dbReference type="ChEBI" id="CHEBI:57919"/>
    </ligand>
</feature>
<evidence type="ECO:0000259" key="9">
    <source>
        <dbReference type="Pfam" id="PF02542"/>
    </source>
</evidence>
<dbReference type="CDD" id="cd00554">
    <property type="entry name" value="MECDP_synthase"/>
    <property type="match status" value="1"/>
</dbReference>
<name>A0A932CM63_UNCTE</name>
<feature type="binding site" evidence="7">
    <location>
        <begin position="34"/>
        <end position="35"/>
    </location>
    <ligand>
        <name>4-CDP-2-C-methyl-D-erythritol 2-phosphate</name>
        <dbReference type="ChEBI" id="CHEBI:57919"/>
    </ligand>
</feature>
<evidence type="ECO:0000313" key="11">
    <source>
        <dbReference type="Proteomes" id="UP000769766"/>
    </source>
</evidence>
<feature type="binding site" evidence="7">
    <location>
        <position position="142"/>
    </location>
    <ligand>
        <name>4-CDP-2-C-methyl-D-erythritol 2-phosphate</name>
        <dbReference type="ChEBI" id="CHEBI:57919"/>
    </ligand>
</feature>
<dbReference type="InterPro" id="IPR020555">
    <property type="entry name" value="MECDP_synthase_CS"/>
</dbReference>
<feature type="site" description="Transition state stabilizer" evidence="7">
    <location>
        <position position="133"/>
    </location>
</feature>
<reference evidence="10" key="1">
    <citation type="submission" date="2020-07" db="EMBL/GenBank/DDBJ databases">
        <title>Huge and variable diversity of episymbiotic CPR bacteria and DPANN archaea in groundwater ecosystems.</title>
        <authorList>
            <person name="He C.Y."/>
            <person name="Keren R."/>
            <person name="Whittaker M."/>
            <person name="Farag I.F."/>
            <person name="Doudna J."/>
            <person name="Cate J.H.D."/>
            <person name="Banfield J.F."/>
        </authorList>
    </citation>
    <scope>NUCLEOTIDE SEQUENCE</scope>
    <source>
        <strain evidence="10">NC_groundwater_672_Ag_B-0.1um_62_36</strain>
    </source>
</reference>
<evidence type="ECO:0000256" key="8">
    <source>
        <dbReference type="RuleBase" id="RU004395"/>
    </source>
</evidence>
<dbReference type="Gene3D" id="3.30.1330.50">
    <property type="entry name" value="2-C-methyl-D-erythritol 2,4-cyclodiphosphate synthase"/>
    <property type="match status" value="1"/>
</dbReference>
<feature type="binding site" evidence="7">
    <location>
        <position position="8"/>
    </location>
    <ligand>
        <name>a divalent metal cation</name>
        <dbReference type="ChEBI" id="CHEBI:60240"/>
    </ligand>
</feature>
<evidence type="ECO:0000256" key="7">
    <source>
        <dbReference type="HAMAP-Rule" id="MF_00107"/>
    </source>
</evidence>
<keyword evidence="4 7" id="KW-0479">Metal-binding</keyword>
<organism evidence="10 11">
    <name type="scientific">Tectimicrobiota bacterium</name>
    <dbReference type="NCBI Taxonomy" id="2528274"/>
    <lineage>
        <taxon>Bacteria</taxon>
        <taxon>Pseudomonadati</taxon>
        <taxon>Nitrospinota/Tectimicrobiota group</taxon>
        <taxon>Candidatus Tectimicrobiota</taxon>
    </lineage>
</organism>
<comment type="cofactor">
    <cofactor evidence="7">
        <name>a divalent metal cation</name>
        <dbReference type="ChEBI" id="CHEBI:60240"/>
    </cofactor>
    <text evidence="7">Binds 1 divalent metal cation per subunit.</text>
</comment>
<dbReference type="GO" id="GO:0019288">
    <property type="term" value="P:isopentenyl diphosphate biosynthetic process, methylerythritol 4-phosphate pathway"/>
    <property type="evidence" value="ECO:0007669"/>
    <property type="project" value="UniProtKB-UniRule"/>
</dbReference>
<dbReference type="Proteomes" id="UP000769766">
    <property type="component" value="Unassembled WGS sequence"/>
</dbReference>
<dbReference type="HAMAP" id="MF_00107">
    <property type="entry name" value="IspF"/>
    <property type="match status" value="1"/>
</dbReference>
<comment type="caution">
    <text evidence="7">Lacks conserved residue(s) required for the propagation of feature annotation.</text>
</comment>
<dbReference type="Pfam" id="PF02542">
    <property type="entry name" value="YgbB"/>
    <property type="match status" value="1"/>
</dbReference>
<evidence type="ECO:0000256" key="1">
    <source>
        <dbReference type="ARBA" id="ARBA00000200"/>
    </source>
</evidence>
<sequence>MRIGFGYDVHPLVAGRRLVLGGVEIPHDRGLDGHSDADVLIHAVCDALLGAMAEGDIGRHFPDSSPRYKDISSRVLLDEVMALASRKGVEVVNLDATVVAQAPRLQSYLPRMGELLAQALGVEAGAANVKAKSTEGLGFPGRGEGIAAYAVVLIQMKDEKGIG</sequence>
<dbReference type="InterPro" id="IPR003526">
    <property type="entry name" value="MECDP_synthase"/>
</dbReference>
<comment type="catalytic activity">
    <reaction evidence="1 7 8">
        <text>4-CDP-2-C-methyl-D-erythritol 2-phosphate = 2-C-methyl-D-erythritol 2,4-cyclic diphosphate + CMP</text>
        <dbReference type="Rhea" id="RHEA:23864"/>
        <dbReference type="ChEBI" id="CHEBI:57919"/>
        <dbReference type="ChEBI" id="CHEBI:58483"/>
        <dbReference type="ChEBI" id="CHEBI:60377"/>
        <dbReference type="EC" id="4.6.1.12"/>
    </reaction>
</comment>
<gene>
    <name evidence="7" type="primary">ispF</name>
    <name evidence="10" type="ORF">HYY20_03445</name>
</gene>
<accession>A0A932CM63</accession>
<dbReference type="EC" id="4.6.1.12" evidence="3 7"/>
<dbReference type="AlphaFoldDB" id="A0A932CM63"/>
<evidence type="ECO:0000256" key="5">
    <source>
        <dbReference type="ARBA" id="ARBA00023229"/>
    </source>
</evidence>
<evidence type="ECO:0000313" key="10">
    <source>
        <dbReference type="EMBL" id="MBI2875915.1"/>
    </source>
</evidence>
<dbReference type="GO" id="GO:0016114">
    <property type="term" value="P:terpenoid biosynthetic process"/>
    <property type="evidence" value="ECO:0007669"/>
    <property type="project" value="InterPro"/>
</dbReference>
<comment type="similarity">
    <text evidence="7 8">Belongs to the IspF family.</text>
</comment>
<keyword evidence="6 7" id="KW-0456">Lyase</keyword>
<proteinExistence type="inferred from homology"/>
<feature type="binding site" evidence="7">
    <location>
        <position position="42"/>
    </location>
    <ligand>
        <name>a divalent metal cation</name>
        <dbReference type="ChEBI" id="CHEBI:60240"/>
    </ligand>
</feature>
<dbReference type="InterPro" id="IPR036571">
    <property type="entry name" value="MECDP_synthase_sf"/>
</dbReference>
<protein>
    <recommendedName>
        <fullName evidence="3 7">2-C-methyl-D-erythritol 2,4-cyclodiphosphate synthase</fullName>
        <shortName evidence="7">MECDP-synthase</shortName>
        <shortName evidence="7">MECPP-synthase</shortName>
        <shortName evidence="7">MECPS</shortName>
        <ecNumber evidence="3 7">4.6.1.12</ecNumber>
    </recommendedName>
</protein>
<dbReference type="GO" id="GO:0008685">
    <property type="term" value="F:2-C-methyl-D-erythritol 2,4-cyclodiphosphate synthase activity"/>
    <property type="evidence" value="ECO:0007669"/>
    <property type="project" value="UniProtKB-UniRule"/>
</dbReference>
<dbReference type="GO" id="GO:0046872">
    <property type="term" value="F:metal ion binding"/>
    <property type="evidence" value="ECO:0007669"/>
    <property type="project" value="UniProtKB-KW"/>
</dbReference>
<comment type="subunit">
    <text evidence="7">Homotrimer.</text>
</comment>
<feature type="binding site" evidence="7">
    <location>
        <begin position="8"/>
        <end position="10"/>
    </location>
    <ligand>
        <name>4-CDP-2-C-methyl-D-erythritol 2-phosphate</name>
        <dbReference type="ChEBI" id="CHEBI:57919"/>
    </ligand>
</feature>
<feature type="domain" description="2-C-methyl-D-erythritol 2,4-cyclodiphosphate synthase" evidence="9">
    <location>
        <begin position="1"/>
        <end position="154"/>
    </location>
</feature>
<feature type="binding site" evidence="7">
    <location>
        <position position="139"/>
    </location>
    <ligand>
        <name>4-CDP-2-C-methyl-D-erythritol 2-phosphate</name>
        <dbReference type="ChEBI" id="CHEBI:57919"/>
    </ligand>
</feature>
<dbReference type="PANTHER" id="PTHR43181">
    <property type="entry name" value="2-C-METHYL-D-ERYTHRITOL 2,4-CYCLODIPHOSPHATE SYNTHASE, CHLOROPLASTIC"/>
    <property type="match status" value="1"/>
</dbReference>
<comment type="function">
    <text evidence="7">Involved in the biosynthesis of isopentenyl diphosphate (IPP) and dimethylallyl diphosphate (DMAPP), two major building blocks of isoprenoid compounds. Catalyzes the conversion of 4-diphosphocytidyl-2-C-methyl-D-erythritol 2-phosphate (CDP-ME2P) to 2-C-methyl-D-erythritol 2,4-cyclodiphosphate (ME-CPP) with a corresponding release of cytidine 5-monophosphate (CMP).</text>
</comment>
<comment type="pathway">
    <text evidence="2 7">Isoprenoid biosynthesis; isopentenyl diphosphate biosynthesis via DXP pathway; isopentenyl diphosphate from 1-deoxy-D-xylulose 5-phosphate: step 4/6.</text>
</comment>
<dbReference type="SUPFAM" id="SSF69765">
    <property type="entry name" value="IpsF-like"/>
    <property type="match status" value="1"/>
</dbReference>
<dbReference type="FunFam" id="3.30.1330.50:FF:000003">
    <property type="entry name" value="2-C-methyl-D-erythritol 2,4-cyclodiphosphate synthase"/>
    <property type="match status" value="1"/>
</dbReference>
<feature type="site" description="Transition state stabilizer" evidence="7">
    <location>
        <position position="34"/>
    </location>
</feature>
<evidence type="ECO:0000256" key="2">
    <source>
        <dbReference type="ARBA" id="ARBA00004709"/>
    </source>
</evidence>
<keyword evidence="5 7" id="KW-0414">Isoprene biosynthesis</keyword>
<dbReference type="EMBL" id="JACPRF010000104">
    <property type="protein sequence ID" value="MBI2875915.1"/>
    <property type="molecule type" value="Genomic_DNA"/>
</dbReference>
<dbReference type="PANTHER" id="PTHR43181:SF1">
    <property type="entry name" value="2-C-METHYL-D-ERYTHRITOL 2,4-CYCLODIPHOSPHATE SYNTHASE, CHLOROPLASTIC"/>
    <property type="match status" value="1"/>
</dbReference>